<keyword evidence="4" id="KW-1185">Reference proteome</keyword>
<dbReference type="Pfam" id="PF13385">
    <property type="entry name" value="Laminin_G_3"/>
    <property type="match status" value="1"/>
</dbReference>
<dbReference type="GO" id="GO:0016989">
    <property type="term" value="F:sigma factor antagonist activity"/>
    <property type="evidence" value="ECO:0007669"/>
    <property type="project" value="TreeGrafter"/>
</dbReference>
<evidence type="ECO:0000313" key="3">
    <source>
        <dbReference type="EMBL" id="EDM29062.1"/>
    </source>
</evidence>
<dbReference type="InterPro" id="IPR013320">
    <property type="entry name" value="ConA-like_dom_sf"/>
</dbReference>
<dbReference type="PANTHER" id="PTHR30273:SF2">
    <property type="entry name" value="PROTEIN FECR"/>
    <property type="match status" value="1"/>
</dbReference>
<accession>A6DHH9</accession>
<dbReference type="AlphaFoldDB" id="A6DHH9"/>
<name>A6DHH9_9BACT</name>
<keyword evidence="1" id="KW-1133">Transmembrane helix</keyword>
<dbReference type="RefSeq" id="WP_007277364.1">
    <property type="nucleotide sequence ID" value="NZ_ABCK01000003.1"/>
</dbReference>
<comment type="caution">
    <text evidence="3">The sequence shown here is derived from an EMBL/GenBank/DDBJ whole genome shotgun (WGS) entry which is preliminary data.</text>
</comment>
<dbReference type="InterPro" id="IPR006860">
    <property type="entry name" value="FecR"/>
</dbReference>
<evidence type="ECO:0000313" key="4">
    <source>
        <dbReference type="Proteomes" id="UP000004947"/>
    </source>
</evidence>
<dbReference type="EMBL" id="ABCK01000003">
    <property type="protein sequence ID" value="EDM29062.1"/>
    <property type="molecule type" value="Genomic_DNA"/>
</dbReference>
<reference evidence="3 4" key="1">
    <citation type="journal article" date="2010" name="J. Bacteriol.">
        <title>Genome sequence of Lentisphaera araneosa HTCC2155T, the type species of the order Lentisphaerales in the phylum Lentisphaerae.</title>
        <authorList>
            <person name="Thrash J.C."/>
            <person name="Cho J.C."/>
            <person name="Vergin K.L."/>
            <person name="Morris R.M."/>
            <person name="Giovannoni S.J."/>
        </authorList>
    </citation>
    <scope>NUCLEOTIDE SEQUENCE [LARGE SCALE GENOMIC DNA]</scope>
    <source>
        <strain evidence="3 4">HTCC2155</strain>
    </source>
</reference>
<keyword evidence="1" id="KW-0472">Membrane</keyword>
<dbReference type="STRING" id="313628.LNTAR_14637"/>
<gene>
    <name evidence="3" type="ORF">LNTAR_14637</name>
</gene>
<dbReference type="Pfam" id="PF04773">
    <property type="entry name" value="FecR"/>
    <property type="match status" value="1"/>
</dbReference>
<dbReference type="eggNOG" id="COG3712">
    <property type="taxonomic scope" value="Bacteria"/>
</dbReference>
<organism evidence="3 4">
    <name type="scientific">Lentisphaera araneosa HTCC2155</name>
    <dbReference type="NCBI Taxonomy" id="313628"/>
    <lineage>
        <taxon>Bacteria</taxon>
        <taxon>Pseudomonadati</taxon>
        <taxon>Lentisphaerota</taxon>
        <taxon>Lentisphaeria</taxon>
        <taxon>Lentisphaerales</taxon>
        <taxon>Lentisphaeraceae</taxon>
        <taxon>Lentisphaera</taxon>
    </lineage>
</organism>
<evidence type="ECO:0000259" key="2">
    <source>
        <dbReference type="Pfam" id="PF04773"/>
    </source>
</evidence>
<proteinExistence type="predicted"/>
<protein>
    <recommendedName>
        <fullName evidence="2">FecR protein domain-containing protein</fullName>
    </recommendedName>
</protein>
<keyword evidence="1" id="KW-0812">Transmembrane</keyword>
<dbReference type="InterPro" id="IPR012373">
    <property type="entry name" value="Ferrdict_sens_TM"/>
</dbReference>
<dbReference type="Gene3D" id="2.60.120.200">
    <property type="match status" value="1"/>
</dbReference>
<dbReference type="Gene3D" id="2.60.120.1440">
    <property type="match status" value="1"/>
</dbReference>
<feature type="domain" description="FecR protein" evidence="2">
    <location>
        <begin position="146"/>
        <end position="228"/>
    </location>
</feature>
<feature type="transmembrane region" description="Helical" evidence="1">
    <location>
        <begin position="77"/>
        <end position="98"/>
    </location>
</feature>
<evidence type="ECO:0000256" key="1">
    <source>
        <dbReference type="SAM" id="Phobius"/>
    </source>
</evidence>
<dbReference type="OrthoDB" id="275800at2"/>
<sequence>MDVEQLADLYLRDELSEEQKSELKILLENDEEQSRVFTEYLYETGQLLNAADQLAEVSPQLDALGDMMAEQESKRNWFLQFGAMAALLIAAFAIFSMIQKAENGDLVVEQEIIVLNTPILARVHSSENKEFSSGQWLEKGEYAFSEKLALTLDSGVELNIETRSQLELIGPNKVRVIKGKVHAYVPQVAIGFVLEVPGGEVLDLGTEFKVAVDEKGTSDIEVMSGEVEVISSETSYEHVALSQGQSTRLNSDGSPANGQTFQVTQSLPNLLEQRDLSYVHWPFDSAQLGWTPTSSGGDFHDRFKAELKGKGGEDGPQFIEGAYGYALDFDGENDFAKTDFKGISGSRPRTVSFWVKIPVDAKQKENYSFVSWGNSMETGQKWQIGWNALPESGTLGAIRTEFKNGYVIGETDLRDGRWHHIVSLFIGGDDADVATHVRHYVDGRLEAVSGFKRKKVSTNVDSIDSKPVTFGRKMDGSKWYLRAKLDELYIIDAAITPGQVRRLMDKNSLY</sequence>
<dbReference type="SUPFAM" id="SSF49899">
    <property type="entry name" value="Concanavalin A-like lectins/glucanases"/>
    <property type="match status" value="1"/>
</dbReference>
<dbReference type="Proteomes" id="UP000004947">
    <property type="component" value="Unassembled WGS sequence"/>
</dbReference>
<dbReference type="PANTHER" id="PTHR30273">
    <property type="entry name" value="PERIPLASMIC SIGNAL SENSOR AND SIGMA FACTOR ACTIVATOR FECR-RELATED"/>
    <property type="match status" value="1"/>
</dbReference>